<dbReference type="Proteomes" id="UP000053989">
    <property type="component" value="Unassembled WGS sequence"/>
</dbReference>
<gene>
    <name evidence="2" type="ORF">SCLCIDRAFT_33169</name>
</gene>
<feature type="region of interest" description="Disordered" evidence="1">
    <location>
        <begin position="53"/>
        <end position="78"/>
    </location>
</feature>
<protein>
    <submittedName>
        <fullName evidence="2">Uncharacterized protein</fullName>
    </submittedName>
</protein>
<proteinExistence type="predicted"/>
<evidence type="ECO:0000313" key="2">
    <source>
        <dbReference type="EMBL" id="KIM51784.1"/>
    </source>
</evidence>
<sequence>MSCGVYFEPGAGTIRAGSPAAPTISVDIPGNAMNPHPAGNLECGRASITIGAANGRHPEADTGPAQTFDGRNGHQPIEAGPEIHAKRASPGGNADHKHPTATPFLSEDIFFPDRPDEYRFSDLFWMFLYLGRGGHIWRWLLRTQRSGGIDRQRWDLFCRNFNRKVDNTNLLATVLVASDFSFLAVQSVDDITRFNGAKTFTSFCLL</sequence>
<reference evidence="3" key="2">
    <citation type="submission" date="2015-01" db="EMBL/GenBank/DDBJ databases">
        <title>Evolutionary Origins and Diversification of the Mycorrhizal Mutualists.</title>
        <authorList>
            <consortium name="DOE Joint Genome Institute"/>
            <consortium name="Mycorrhizal Genomics Consortium"/>
            <person name="Kohler A."/>
            <person name="Kuo A."/>
            <person name="Nagy L.G."/>
            <person name="Floudas D."/>
            <person name="Copeland A."/>
            <person name="Barry K.W."/>
            <person name="Cichocki N."/>
            <person name="Veneault-Fourrey C."/>
            <person name="LaButti K."/>
            <person name="Lindquist E.A."/>
            <person name="Lipzen A."/>
            <person name="Lundell T."/>
            <person name="Morin E."/>
            <person name="Murat C."/>
            <person name="Riley R."/>
            <person name="Ohm R."/>
            <person name="Sun H."/>
            <person name="Tunlid A."/>
            <person name="Henrissat B."/>
            <person name="Grigoriev I.V."/>
            <person name="Hibbett D.S."/>
            <person name="Martin F."/>
        </authorList>
    </citation>
    <scope>NUCLEOTIDE SEQUENCE [LARGE SCALE GENOMIC DNA]</scope>
    <source>
        <strain evidence="3">Foug A</strain>
    </source>
</reference>
<evidence type="ECO:0000256" key="1">
    <source>
        <dbReference type="SAM" id="MobiDB-lite"/>
    </source>
</evidence>
<dbReference type="AlphaFoldDB" id="A0A0C3D5T8"/>
<dbReference type="HOGENOM" id="CLU_1332627_0_0_1"/>
<keyword evidence="3" id="KW-1185">Reference proteome</keyword>
<evidence type="ECO:0000313" key="3">
    <source>
        <dbReference type="Proteomes" id="UP000053989"/>
    </source>
</evidence>
<dbReference type="InParanoid" id="A0A0C3D5T8"/>
<dbReference type="EMBL" id="KN822240">
    <property type="protein sequence ID" value="KIM51784.1"/>
    <property type="molecule type" value="Genomic_DNA"/>
</dbReference>
<organism evidence="2 3">
    <name type="scientific">Scleroderma citrinum Foug A</name>
    <dbReference type="NCBI Taxonomy" id="1036808"/>
    <lineage>
        <taxon>Eukaryota</taxon>
        <taxon>Fungi</taxon>
        <taxon>Dikarya</taxon>
        <taxon>Basidiomycota</taxon>
        <taxon>Agaricomycotina</taxon>
        <taxon>Agaricomycetes</taxon>
        <taxon>Agaricomycetidae</taxon>
        <taxon>Boletales</taxon>
        <taxon>Sclerodermatineae</taxon>
        <taxon>Sclerodermataceae</taxon>
        <taxon>Scleroderma</taxon>
    </lineage>
</organism>
<dbReference type="OrthoDB" id="10618940at2759"/>
<accession>A0A0C3D5T8</accession>
<name>A0A0C3D5T8_9AGAM</name>
<reference evidence="2 3" key="1">
    <citation type="submission" date="2014-04" db="EMBL/GenBank/DDBJ databases">
        <authorList>
            <consortium name="DOE Joint Genome Institute"/>
            <person name="Kuo A."/>
            <person name="Kohler A."/>
            <person name="Nagy L.G."/>
            <person name="Floudas D."/>
            <person name="Copeland A."/>
            <person name="Barry K.W."/>
            <person name="Cichocki N."/>
            <person name="Veneault-Fourrey C."/>
            <person name="LaButti K."/>
            <person name="Lindquist E.A."/>
            <person name="Lipzen A."/>
            <person name="Lundell T."/>
            <person name="Morin E."/>
            <person name="Murat C."/>
            <person name="Sun H."/>
            <person name="Tunlid A."/>
            <person name="Henrissat B."/>
            <person name="Grigoriev I.V."/>
            <person name="Hibbett D.S."/>
            <person name="Martin F."/>
            <person name="Nordberg H.P."/>
            <person name="Cantor M.N."/>
            <person name="Hua S.X."/>
        </authorList>
    </citation>
    <scope>NUCLEOTIDE SEQUENCE [LARGE SCALE GENOMIC DNA]</scope>
    <source>
        <strain evidence="2 3">Foug A</strain>
    </source>
</reference>